<dbReference type="Gene3D" id="3.30.450.20">
    <property type="entry name" value="PAS domain"/>
    <property type="match status" value="1"/>
</dbReference>
<feature type="compositionally biased region" description="Polar residues" evidence="6">
    <location>
        <begin position="33"/>
        <end position="56"/>
    </location>
</feature>
<feature type="region of interest" description="Disordered" evidence="6">
    <location>
        <begin position="289"/>
        <end position="343"/>
    </location>
</feature>
<feature type="region of interest" description="Disordered" evidence="6">
    <location>
        <begin position="817"/>
        <end position="881"/>
    </location>
</feature>
<reference evidence="9" key="1">
    <citation type="submission" date="2023-01" db="EMBL/GenBank/DDBJ databases">
        <title>Metagenome sequencing of chrysophaentin producing Chrysophaeum taylorii.</title>
        <authorList>
            <person name="Davison J."/>
            <person name="Bewley C."/>
        </authorList>
    </citation>
    <scope>NUCLEOTIDE SEQUENCE</scope>
    <source>
        <strain evidence="9">NIES-1699</strain>
    </source>
</reference>
<comment type="caution">
    <text evidence="9">The sequence shown here is derived from an EMBL/GenBank/DDBJ whole genome shotgun (WGS) entry which is preliminary data.</text>
</comment>
<dbReference type="Gene3D" id="3.30.565.10">
    <property type="entry name" value="Histidine kinase-like ATPase, C-terminal domain"/>
    <property type="match status" value="1"/>
</dbReference>
<feature type="compositionally biased region" description="Polar residues" evidence="6">
    <location>
        <begin position="310"/>
        <end position="339"/>
    </location>
</feature>
<feature type="domain" description="Histidine kinase/HSP90-like ATPase" evidence="8">
    <location>
        <begin position="518"/>
        <end position="648"/>
    </location>
</feature>
<evidence type="ECO:0000256" key="3">
    <source>
        <dbReference type="ARBA" id="ARBA00022679"/>
    </source>
</evidence>
<dbReference type="AlphaFoldDB" id="A0AAD7UBA0"/>
<evidence type="ECO:0000313" key="9">
    <source>
        <dbReference type="EMBL" id="KAJ8600802.1"/>
    </source>
</evidence>
<dbReference type="InterPro" id="IPR050736">
    <property type="entry name" value="Sensor_HK_Regulatory"/>
</dbReference>
<gene>
    <name evidence="9" type="ORF">CTAYLR_010001</name>
</gene>
<dbReference type="EMBL" id="JAQMWT010000474">
    <property type="protein sequence ID" value="KAJ8600802.1"/>
    <property type="molecule type" value="Genomic_DNA"/>
</dbReference>
<dbReference type="InterPro" id="IPR000014">
    <property type="entry name" value="PAS"/>
</dbReference>
<dbReference type="Pfam" id="PF02518">
    <property type="entry name" value="HATPase_c"/>
    <property type="match status" value="1"/>
</dbReference>
<evidence type="ECO:0000256" key="4">
    <source>
        <dbReference type="ARBA" id="ARBA00022777"/>
    </source>
</evidence>
<keyword evidence="10" id="KW-1185">Reference proteome</keyword>
<name>A0AAD7UBA0_9STRA</name>
<dbReference type="InterPro" id="IPR035965">
    <property type="entry name" value="PAS-like_dom_sf"/>
</dbReference>
<dbReference type="SUPFAM" id="SSF55874">
    <property type="entry name" value="ATPase domain of HSP90 chaperone/DNA topoisomerase II/histidine kinase"/>
    <property type="match status" value="1"/>
</dbReference>
<evidence type="ECO:0000259" key="8">
    <source>
        <dbReference type="SMART" id="SM00387"/>
    </source>
</evidence>
<dbReference type="PANTHER" id="PTHR43711">
    <property type="entry name" value="TWO-COMPONENT HISTIDINE KINASE"/>
    <property type="match status" value="1"/>
</dbReference>
<accession>A0AAD7UBA0</accession>
<keyword evidence="7" id="KW-1133">Transmembrane helix</keyword>
<comment type="catalytic activity">
    <reaction evidence="1">
        <text>ATP + protein L-histidine = ADP + protein N-phospho-L-histidine.</text>
        <dbReference type="EC" id="2.7.13.3"/>
    </reaction>
</comment>
<feature type="region of interest" description="Disordered" evidence="6">
    <location>
        <begin position="1"/>
        <end position="56"/>
    </location>
</feature>
<dbReference type="GO" id="GO:0004673">
    <property type="term" value="F:protein histidine kinase activity"/>
    <property type="evidence" value="ECO:0007669"/>
    <property type="project" value="UniProtKB-EC"/>
</dbReference>
<keyword evidence="4" id="KW-0418">Kinase</keyword>
<feature type="transmembrane region" description="Helical" evidence="7">
    <location>
        <begin position="68"/>
        <end position="87"/>
    </location>
</feature>
<evidence type="ECO:0000256" key="7">
    <source>
        <dbReference type="SAM" id="Phobius"/>
    </source>
</evidence>
<evidence type="ECO:0000256" key="5">
    <source>
        <dbReference type="ARBA" id="ARBA00023012"/>
    </source>
</evidence>
<evidence type="ECO:0000256" key="6">
    <source>
        <dbReference type="SAM" id="MobiDB-lite"/>
    </source>
</evidence>
<sequence>MASPSDACSPESAAERPRQRRQRSHSDRELLQENVSVGTSRRSHGTSLASVGSSLRNNKDRREKKCRASWFFVCVLALVATLSLYWLRRLRDAHVLLRKLADVDHDLGWRHGDDGDAELLDKLDDFSRALRQTWVTGLRHATRDELDDFRDAFRAVVEADAGDALDAYDDAYGDLVGALRAWTDGDVAVSVGLVVGGLAVAVAALVGLGVVARARLEGELQASVASATIAVRSRDQVLKRSDVPVIFVDEHKIIVDINRAALKSFKGYRRRDVLGHDVSLLFPDGLDDHDDGGDHHHHHHHQHQTPESPPATSRSLAPSFATSTSSARGVLTPSSSTSARAVGVDKTGNRRSFMARVAKTANLDGSVKCAIVAVDCTELENMSKQIETHKRVVAHALHDARDKTLPAVELLDYVLELGRSHDETADDVKRKVESLGDGVAAAIALLKDSHDVAATQLDLYGVLSGTYSTLAAHNTQIVDIEALMAERVEHAAAVATRDVVFKFEMPDELRKLEVTVLVDTFVFQHVVDPLLSNARRFTRQGKVTLALLNGSDEFSNESDDQLWFAVSDSGAGIAADVVASGLFGVGAGNDDDGDDDDDVPRGLKSCRLFAEAVGGAVWLERTQIMETHDGATAVPGGSEFRFRLPGRIVRMEQRVVMNERSSATTTTTAVVRCPLFRQRPVVVYIVEDSHVIRKSIGTKLKGICKVWGYPTWIIHEHETVESLAPHLEAIKDDEHVVVTVDEIFDAKGGKLRGTDLIRMLTRLDFQGVIVSASGDVQNALSHTKSGAHVVWGKPFPSAKKMHNDLATAFEERRRDLLARRKKPSSSASMPLLDLPASGSSPAATTRALGGPDSHGAPANPVTRSEDGSPYTTFDSVDTPAS</sequence>
<dbReference type="CDD" id="cd00130">
    <property type="entry name" value="PAS"/>
    <property type="match status" value="1"/>
</dbReference>
<protein>
    <recommendedName>
        <fullName evidence="2">histidine kinase</fullName>
        <ecNumber evidence="2">2.7.13.3</ecNumber>
    </recommendedName>
</protein>
<keyword evidence="7" id="KW-0812">Transmembrane</keyword>
<dbReference type="GO" id="GO:0000160">
    <property type="term" value="P:phosphorelay signal transduction system"/>
    <property type="evidence" value="ECO:0007669"/>
    <property type="project" value="UniProtKB-KW"/>
</dbReference>
<organism evidence="9 10">
    <name type="scientific">Chrysophaeum taylorii</name>
    <dbReference type="NCBI Taxonomy" id="2483200"/>
    <lineage>
        <taxon>Eukaryota</taxon>
        <taxon>Sar</taxon>
        <taxon>Stramenopiles</taxon>
        <taxon>Ochrophyta</taxon>
        <taxon>Pelagophyceae</taxon>
        <taxon>Pelagomonadales</taxon>
        <taxon>Pelagomonadaceae</taxon>
        <taxon>Chrysophaeum</taxon>
    </lineage>
</organism>
<evidence type="ECO:0000256" key="2">
    <source>
        <dbReference type="ARBA" id="ARBA00012438"/>
    </source>
</evidence>
<keyword evidence="5" id="KW-0902">Two-component regulatory system</keyword>
<dbReference type="EC" id="2.7.13.3" evidence="2"/>
<keyword evidence="3" id="KW-0808">Transferase</keyword>
<proteinExistence type="predicted"/>
<feature type="transmembrane region" description="Helical" evidence="7">
    <location>
        <begin position="187"/>
        <end position="211"/>
    </location>
</feature>
<keyword evidence="7" id="KW-0472">Membrane</keyword>
<evidence type="ECO:0000256" key="1">
    <source>
        <dbReference type="ARBA" id="ARBA00000085"/>
    </source>
</evidence>
<dbReference type="SUPFAM" id="SSF55785">
    <property type="entry name" value="PYP-like sensor domain (PAS domain)"/>
    <property type="match status" value="1"/>
</dbReference>
<feature type="compositionally biased region" description="Polar residues" evidence="6">
    <location>
        <begin position="869"/>
        <end position="881"/>
    </location>
</feature>
<dbReference type="PANTHER" id="PTHR43711:SF26">
    <property type="entry name" value="SENSOR HISTIDINE KINASE RCSC"/>
    <property type="match status" value="1"/>
</dbReference>
<dbReference type="Proteomes" id="UP001230188">
    <property type="component" value="Unassembled WGS sequence"/>
</dbReference>
<evidence type="ECO:0000313" key="10">
    <source>
        <dbReference type="Proteomes" id="UP001230188"/>
    </source>
</evidence>
<dbReference type="InterPro" id="IPR036890">
    <property type="entry name" value="HATPase_C_sf"/>
</dbReference>
<dbReference type="SMART" id="SM00387">
    <property type="entry name" value="HATPase_c"/>
    <property type="match status" value="1"/>
</dbReference>
<dbReference type="InterPro" id="IPR003594">
    <property type="entry name" value="HATPase_dom"/>
</dbReference>